<dbReference type="Proteomes" id="UP000026923">
    <property type="component" value="Unassembled WGS sequence"/>
</dbReference>
<dbReference type="AlphaFoldDB" id="A0A061JNZ8"/>
<dbReference type="OrthoDB" id="3176965at2"/>
<comment type="caution">
    <text evidence="1">The sequence shown here is derived from an EMBL/GenBank/DDBJ whole genome shotgun (WGS) entry which is preliminary data.</text>
</comment>
<dbReference type="RefSeq" id="WP_003295183.1">
    <property type="nucleotide sequence ID" value="NZ_KK020679.1"/>
</dbReference>
<proteinExistence type="predicted"/>
<dbReference type="EMBL" id="AMCZ02000022">
    <property type="protein sequence ID" value="EWC40343.1"/>
    <property type="molecule type" value="Genomic_DNA"/>
</dbReference>
<dbReference type="eggNOG" id="ENOG503315E">
    <property type="taxonomic scope" value="Bacteria"/>
</dbReference>
<accession>A0A061JNZ8</accession>
<reference evidence="1 2" key="1">
    <citation type="journal article" date="2013" name="Genome Announc.">
        <title>Draft Genome of the Nitrogen-Fixing Bacterium Pseudomonas stutzeri Strain KOS6 Isolated from Industrial Hydrocarbon Sludge.</title>
        <authorList>
            <person name="Grigoryeva T.V."/>
            <person name="Laikov A.V."/>
            <person name="Naumova R.P."/>
            <person name="Manolov A.I."/>
            <person name="Larin A.K."/>
            <person name="Karpova I.Y."/>
            <person name="Semashko T.A."/>
            <person name="Alexeev D.G."/>
            <person name="Kostryukova E.S."/>
            <person name="Muller R."/>
            <person name="Govorun V.M."/>
        </authorList>
    </citation>
    <scope>NUCLEOTIDE SEQUENCE [LARGE SCALE GENOMIC DNA]</scope>
    <source>
        <strain evidence="1 2">KOS6</strain>
    </source>
</reference>
<protein>
    <recommendedName>
        <fullName evidence="3">ParB/Sulfiredoxin domain-containing protein</fullName>
    </recommendedName>
</protein>
<gene>
    <name evidence="1" type="ORF">B597_015865</name>
</gene>
<organism evidence="1 2">
    <name type="scientific">Stutzerimonas stutzeri KOS6</name>
    <dbReference type="NCBI Taxonomy" id="1218352"/>
    <lineage>
        <taxon>Bacteria</taxon>
        <taxon>Pseudomonadati</taxon>
        <taxon>Pseudomonadota</taxon>
        <taxon>Gammaproteobacteria</taxon>
        <taxon>Pseudomonadales</taxon>
        <taxon>Pseudomonadaceae</taxon>
        <taxon>Stutzerimonas</taxon>
    </lineage>
</organism>
<name>A0A061JNZ8_STUST</name>
<evidence type="ECO:0000313" key="1">
    <source>
        <dbReference type="EMBL" id="EWC40343.1"/>
    </source>
</evidence>
<sequence>MSLNRFGYPFELRLKELESSKPAVPNATFALELKGDKMELVKFKVPIELPKYRLANGRTVSLQEQWLADNPSQDTSYFEADPELDVVQETQHELLLKLVKDAGLFSFFKDKANKQVDPIILDENGFVVNGNRRLSCWRHLHYNEPAEYPHFSHIDVVVLPHCDDKEIDRLEANLQIKKDIRAGYSWEARAIMMQHKQKQHGFTDSDLAEIYGMTKAEVEQARSMLEMADAYLKSRGRQHQWSDVQAAEEAFKQLHKAARKSVSVGEQALLKNTAFTLIDQPGKAGERLYSAIPKIQEHFGKVKAKLAEAFPIAQSAPDPLTQELFGGEIPGSTPDISFALAAEIVKPENSDKVRGLVVDVIETENELQKERNNAGYLLKQLTDANTKLQAAVSDGMRDDSTTVGAEEQIKSIEAALQTIRNWLASRNA</sequence>
<evidence type="ECO:0008006" key="3">
    <source>
        <dbReference type="Google" id="ProtNLM"/>
    </source>
</evidence>
<dbReference type="HOGENOM" id="CLU_629799_0_0_6"/>
<evidence type="ECO:0000313" key="2">
    <source>
        <dbReference type="Proteomes" id="UP000026923"/>
    </source>
</evidence>